<evidence type="ECO:0000313" key="1">
    <source>
        <dbReference type="EMBL" id="MCI0754784.1"/>
    </source>
</evidence>
<dbReference type="EMBL" id="JALBUU010000004">
    <property type="protein sequence ID" value="MCI0754784.1"/>
    <property type="molecule type" value="Genomic_DNA"/>
</dbReference>
<keyword evidence="1" id="KW-0969">Cilium</keyword>
<protein>
    <submittedName>
        <fullName evidence="1">Flagellar biosynthesis regulator FlaF</fullName>
    </submittedName>
</protein>
<keyword evidence="1" id="KW-0966">Cell projection</keyword>
<evidence type="ECO:0000313" key="2">
    <source>
        <dbReference type="Proteomes" id="UP001201985"/>
    </source>
</evidence>
<keyword evidence="2" id="KW-1185">Reference proteome</keyword>
<sequence length="144" mass="15299">MQNAAALADSATLAPLNRPQGAVAAYGSVIRGTENPRDIEYRVLARAAALLDSALLDEAGPAALPAAIHENRLVWIAFTTDLADHNNHFDDALKARLLSLARWVFAESDRVLRDGRSPQALADINRAVMAGLRPVLPPAATGLS</sequence>
<dbReference type="Proteomes" id="UP001201985">
    <property type="component" value="Unassembled WGS sequence"/>
</dbReference>
<keyword evidence="1" id="KW-0282">Flagellum</keyword>
<dbReference type="RefSeq" id="WP_241793067.1">
    <property type="nucleotide sequence ID" value="NZ_JALBUU010000004.1"/>
</dbReference>
<comment type="caution">
    <text evidence="1">The sequence shown here is derived from an EMBL/GenBank/DDBJ whole genome shotgun (WGS) entry which is preliminary data.</text>
</comment>
<dbReference type="InterPro" id="IPR010845">
    <property type="entry name" value="FlaF"/>
</dbReference>
<name>A0ABS9W674_9PROT</name>
<accession>A0ABS9W674</accession>
<dbReference type="Pfam" id="PF07309">
    <property type="entry name" value="FlaF"/>
    <property type="match status" value="1"/>
</dbReference>
<reference evidence="1 2" key="1">
    <citation type="submission" date="2022-03" db="EMBL/GenBank/DDBJ databases">
        <title>Complete genome analysis of Roseomonas KG 17.1 : a prolific producer of plant growth promoters.</title>
        <authorList>
            <person name="Saadouli I."/>
            <person name="Najjari A."/>
            <person name="Mosbah A."/>
            <person name="Ouzari H.I."/>
        </authorList>
    </citation>
    <scope>NUCLEOTIDE SEQUENCE [LARGE SCALE GENOMIC DNA]</scope>
    <source>
        <strain evidence="1 2">KG17-1</strain>
    </source>
</reference>
<proteinExistence type="predicted"/>
<organism evidence="1 2">
    <name type="scientific">Teichococcus vastitatis</name>
    <dbReference type="NCBI Taxonomy" id="2307076"/>
    <lineage>
        <taxon>Bacteria</taxon>
        <taxon>Pseudomonadati</taxon>
        <taxon>Pseudomonadota</taxon>
        <taxon>Alphaproteobacteria</taxon>
        <taxon>Acetobacterales</taxon>
        <taxon>Roseomonadaceae</taxon>
        <taxon>Roseomonas</taxon>
    </lineage>
</organism>
<gene>
    <name evidence="1" type="ORF">MON41_13560</name>
</gene>